<dbReference type="Proteomes" id="UP000216478">
    <property type="component" value="Unassembled WGS sequence"/>
</dbReference>
<comment type="caution">
    <text evidence="6">The sequence shown here is derived from an EMBL/GenBank/DDBJ whole genome shotgun (WGS) entry which is preliminary data.</text>
</comment>
<dbReference type="SUPFAM" id="SSF103473">
    <property type="entry name" value="MFS general substrate transporter"/>
    <property type="match status" value="1"/>
</dbReference>
<feature type="transmembrane region" description="Helical" evidence="4">
    <location>
        <begin position="367"/>
        <end position="387"/>
    </location>
</feature>
<dbReference type="Pfam" id="PF07690">
    <property type="entry name" value="MFS_1"/>
    <property type="match status" value="1"/>
</dbReference>
<accession>A0A256F0Y1</accession>
<dbReference type="AlphaFoldDB" id="A0A256F0Y1"/>
<evidence type="ECO:0000256" key="4">
    <source>
        <dbReference type="SAM" id="Phobius"/>
    </source>
</evidence>
<dbReference type="GO" id="GO:0022857">
    <property type="term" value="F:transmembrane transporter activity"/>
    <property type="evidence" value="ECO:0007669"/>
    <property type="project" value="InterPro"/>
</dbReference>
<dbReference type="RefSeq" id="WP_094542253.1">
    <property type="nucleotide sequence ID" value="NZ_JBHEER010000010.1"/>
</dbReference>
<keyword evidence="2 4" id="KW-1133">Transmembrane helix</keyword>
<evidence type="ECO:0000313" key="6">
    <source>
        <dbReference type="EMBL" id="OYR08443.1"/>
    </source>
</evidence>
<organism evidence="6 7">
    <name type="scientific">Brucella grignonensis</name>
    <dbReference type="NCBI Taxonomy" id="94627"/>
    <lineage>
        <taxon>Bacteria</taxon>
        <taxon>Pseudomonadati</taxon>
        <taxon>Pseudomonadota</taxon>
        <taxon>Alphaproteobacteria</taxon>
        <taxon>Hyphomicrobiales</taxon>
        <taxon>Brucellaceae</taxon>
        <taxon>Brucella/Ochrobactrum group</taxon>
        <taxon>Brucella</taxon>
    </lineage>
</organism>
<reference evidence="6 7" key="1">
    <citation type="submission" date="2017-07" db="EMBL/GenBank/DDBJ databases">
        <title>Phylogenetic study on the rhizospheric bacterium Ochrobactrum sp. A44.</title>
        <authorList>
            <person name="Krzyzanowska D.M."/>
            <person name="Ossowicki A."/>
            <person name="Rajewska M."/>
            <person name="Maciag T."/>
            <person name="Kaczynski Z."/>
            <person name="Czerwicka M."/>
            <person name="Jafra S."/>
        </authorList>
    </citation>
    <scope>NUCLEOTIDE SEQUENCE [LARGE SCALE GENOMIC DNA]</scope>
    <source>
        <strain evidence="6 7">OgA9a</strain>
    </source>
</reference>
<feature type="domain" description="Major facilitator superfamily (MFS) profile" evidence="5">
    <location>
        <begin position="214"/>
        <end position="410"/>
    </location>
</feature>
<dbReference type="PANTHER" id="PTHR23542:SF1">
    <property type="entry name" value="MAJOR FACILITATOR SUPERFAMILY (MFS) PROFILE DOMAIN-CONTAINING PROTEIN"/>
    <property type="match status" value="1"/>
</dbReference>
<dbReference type="PROSITE" id="PS50850">
    <property type="entry name" value="MFS"/>
    <property type="match status" value="1"/>
</dbReference>
<feature type="transmembrane region" description="Helical" evidence="4">
    <location>
        <begin position="251"/>
        <end position="272"/>
    </location>
</feature>
<feature type="transmembrane region" description="Helical" evidence="4">
    <location>
        <begin position="79"/>
        <end position="99"/>
    </location>
</feature>
<keyword evidence="1 4" id="KW-0812">Transmembrane</keyword>
<dbReference type="Gene3D" id="1.20.1250.20">
    <property type="entry name" value="MFS general substrate transporter like domains"/>
    <property type="match status" value="2"/>
</dbReference>
<evidence type="ECO:0000256" key="1">
    <source>
        <dbReference type="ARBA" id="ARBA00022692"/>
    </source>
</evidence>
<feature type="transmembrane region" description="Helical" evidence="4">
    <location>
        <begin position="210"/>
        <end position="231"/>
    </location>
</feature>
<dbReference type="InterPro" id="IPR011701">
    <property type="entry name" value="MFS"/>
</dbReference>
<proteinExistence type="predicted"/>
<evidence type="ECO:0000313" key="7">
    <source>
        <dbReference type="Proteomes" id="UP000216478"/>
    </source>
</evidence>
<feature type="transmembrane region" description="Helical" evidence="4">
    <location>
        <begin position="171"/>
        <end position="189"/>
    </location>
</feature>
<feature type="transmembrane region" description="Helical" evidence="4">
    <location>
        <begin position="20"/>
        <end position="40"/>
    </location>
</feature>
<name>A0A256F0Y1_9HYPH</name>
<feature type="transmembrane region" description="Helical" evidence="4">
    <location>
        <begin position="46"/>
        <end position="67"/>
    </location>
</feature>
<dbReference type="OrthoDB" id="9180256at2"/>
<evidence type="ECO:0000256" key="3">
    <source>
        <dbReference type="ARBA" id="ARBA00023136"/>
    </source>
</evidence>
<evidence type="ECO:0000259" key="5">
    <source>
        <dbReference type="PROSITE" id="PS50850"/>
    </source>
</evidence>
<dbReference type="PANTHER" id="PTHR23542">
    <property type="match status" value="1"/>
</dbReference>
<feature type="transmembrane region" description="Helical" evidence="4">
    <location>
        <begin position="303"/>
        <end position="326"/>
    </location>
</feature>
<gene>
    <name evidence="6" type="ORF">CEV33_3203</name>
</gene>
<protein>
    <submittedName>
        <fullName evidence="6">Major Facilitator Superfamily protein</fullName>
    </submittedName>
</protein>
<dbReference type="InterPro" id="IPR036259">
    <property type="entry name" value="MFS_trans_sf"/>
</dbReference>
<dbReference type="EMBL" id="NNRL01000166">
    <property type="protein sequence ID" value="OYR08443.1"/>
    <property type="molecule type" value="Genomic_DNA"/>
</dbReference>
<feature type="transmembrane region" description="Helical" evidence="4">
    <location>
        <begin position="279"/>
        <end position="297"/>
    </location>
</feature>
<keyword evidence="7" id="KW-1185">Reference proteome</keyword>
<sequence>MSNPYREIFSAPGAVRFSTAAFFARLPFAMAPVGIVAMLAQTHGEYWLAGAVSATFALTNAFVAPQISRLVDRFGQSRIVMPTTVMSVIAFAFLIAATNQSWPNWTLFASAFFAGSMPSIPAMVRARWTEIFRDRPELNTAFAFESAADELVYISGASLSVALAVSLFPEAGMLISTAFLAVGTTAFLLQRSSEPPVRVIDHTIRQRSAIWSRPVQIITLSLIFVGSTFATAEVSAVAITRELGQPKAASIVIGVYAIGSFIVGITLGALALRMPLHRQLMIAVGVLALTALPLPFAGTSTTVLATAVFISGIAISPTFITAFGLIERRVPETMLTEGITWVMTGIGIGMAFGAFVSGLVVDRFGAANGFWVSVVASFMAAVIVALGQASLSGASRSTSYNPSCAIEPGE</sequence>
<dbReference type="InterPro" id="IPR020846">
    <property type="entry name" value="MFS_dom"/>
</dbReference>
<feature type="transmembrane region" description="Helical" evidence="4">
    <location>
        <begin position="338"/>
        <end position="361"/>
    </location>
</feature>
<evidence type="ECO:0000256" key="2">
    <source>
        <dbReference type="ARBA" id="ARBA00022989"/>
    </source>
</evidence>
<keyword evidence="3 4" id="KW-0472">Membrane</keyword>